<accession>A0ABR0EGS8</accession>
<name>A0ABR0EGS8_ZASCE</name>
<evidence type="ECO:0000313" key="2">
    <source>
        <dbReference type="EMBL" id="KAK4500690.1"/>
    </source>
</evidence>
<proteinExistence type="predicted"/>
<dbReference type="Proteomes" id="UP001305779">
    <property type="component" value="Unassembled WGS sequence"/>
</dbReference>
<feature type="region of interest" description="Disordered" evidence="1">
    <location>
        <begin position="167"/>
        <end position="295"/>
    </location>
</feature>
<feature type="region of interest" description="Disordered" evidence="1">
    <location>
        <begin position="397"/>
        <end position="416"/>
    </location>
</feature>
<comment type="caution">
    <text evidence="2">The sequence shown here is derived from an EMBL/GenBank/DDBJ whole genome shotgun (WGS) entry which is preliminary data.</text>
</comment>
<evidence type="ECO:0000256" key="1">
    <source>
        <dbReference type="SAM" id="MobiDB-lite"/>
    </source>
</evidence>
<sequence>MPPKRQVHWWTTQERHVVFILYTEYEQTNEECSQLFCHHFGHLFPTPPDAGRIRDEFASRDEPTRSKMWERQIERINYTEQQEAQRTEARRLIQVAAQTLGITLRPVANGAPSAHPAPAPAAAPMPPTTAGNIINNTSDDSDDSSSELSSPPVSSTIISATEPVANKYEASPNAQPVPETQGTAADGEDGPDASRNNRKRATADDDEEMDDGPGGENTNTGTDEVDEEATPRPALSSRSGLVRTPVPTTKSKKIRPTNKKTPSAKKQRATRQTVREEDKNRNARPGFPEKYGHVYRNELPPNSRLLKILDRHHAMNFWKDKVVGEGAGAETVEETVGDVGVDGVKEMPVQRTPLLRQKSDEAAHTLLARVRAAQIDNGIITQNQPIRIFTPAAAATLAAAEEDPDQDQDVVMGDDE</sequence>
<feature type="compositionally biased region" description="Acidic residues" evidence="1">
    <location>
        <begin position="400"/>
        <end position="416"/>
    </location>
</feature>
<organism evidence="2 3">
    <name type="scientific">Zasmidium cellare</name>
    <name type="common">Wine cellar mold</name>
    <name type="synonym">Racodium cellare</name>
    <dbReference type="NCBI Taxonomy" id="395010"/>
    <lineage>
        <taxon>Eukaryota</taxon>
        <taxon>Fungi</taxon>
        <taxon>Dikarya</taxon>
        <taxon>Ascomycota</taxon>
        <taxon>Pezizomycotina</taxon>
        <taxon>Dothideomycetes</taxon>
        <taxon>Dothideomycetidae</taxon>
        <taxon>Mycosphaerellales</taxon>
        <taxon>Mycosphaerellaceae</taxon>
        <taxon>Zasmidium</taxon>
    </lineage>
</organism>
<feature type="compositionally biased region" description="Polar residues" evidence="1">
    <location>
        <begin position="172"/>
        <end position="183"/>
    </location>
</feature>
<reference evidence="2 3" key="1">
    <citation type="journal article" date="2023" name="G3 (Bethesda)">
        <title>A chromosome-level genome assembly of Zasmidium syzygii isolated from banana leaves.</title>
        <authorList>
            <person name="van Westerhoven A.C."/>
            <person name="Mehrabi R."/>
            <person name="Talebi R."/>
            <person name="Steentjes M.B.F."/>
            <person name="Corcolon B."/>
            <person name="Chong P.A."/>
            <person name="Kema G.H.J."/>
            <person name="Seidl M.F."/>
        </authorList>
    </citation>
    <scope>NUCLEOTIDE SEQUENCE [LARGE SCALE GENOMIC DNA]</scope>
    <source>
        <strain evidence="2 3">P124</strain>
    </source>
</reference>
<feature type="region of interest" description="Disordered" evidence="1">
    <location>
        <begin position="107"/>
        <end position="154"/>
    </location>
</feature>
<feature type="compositionally biased region" description="Pro residues" evidence="1">
    <location>
        <begin position="115"/>
        <end position="127"/>
    </location>
</feature>
<dbReference type="EMBL" id="JAXOVC010000006">
    <property type="protein sequence ID" value="KAK4500690.1"/>
    <property type="molecule type" value="Genomic_DNA"/>
</dbReference>
<evidence type="ECO:0000313" key="3">
    <source>
        <dbReference type="Proteomes" id="UP001305779"/>
    </source>
</evidence>
<protein>
    <submittedName>
        <fullName evidence="2">Uncharacterized protein</fullName>
    </submittedName>
</protein>
<feature type="compositionally biased region" description="Acidic residues" evidence="1">
    <location>
        <begin position="204"/>
        <end position="213"/>
    </location>
</feature>
<gene>
    <name evidence="2" type="ORF">PRZ48_008879</name>
</gene>
<keyword evidence="3" id="KW-1185">Reference proteome</keyword>
<feature type="compositionally biased region" description="Basic residues" evidence="1">
    <location>
        <begin position="250"/>
        <end position="269"/>
    </location>
</feature>